<evidence type="ECO:0000256" key="5">
    <source>
        <dbReference type="ARBA" id="ARBA00023136"/>
    </source>
</evidence>
<dbReference type="GO" id="GO:0005886">
    <property type="term" value="C:plasma membrane"/>
    <property type="evidence" value="ECO:0007669"/>
    <property type="project" value="UniProtKB-SubCell"/>
</dbReference>
<dbReference type="KEGG" id="aon:DEH84_02105"/>
<reference evidence="8 9" key="1">
    <citation type="submission" date="2018-05" db="EMBL/GenBank/DDBJ databases">
        <title>complete genome sequence of Aquabacterium olei NBRC 110486.</title>
        <authorList>
            <person name="Tang B."/>
            <person name="Chang J."/>
            <person name="Zhang L."/>
            <person name="Yang H."/>
        </authorList>
    </citation>
    <scope>NUCLEOTIDE SEQUENCE [LARGE SCALE GENOMIC DNA]</scope>
    <source>
        <strain evidence="8 9">NBRC 110486</strain>
    </source>
</reference>
<dbReference type="Pfam" id="PF02653">
    <property type="entry name" value="BPD_transp_2"/>
    <property type="match status" value="1"/>
</dbReference>
<accession>A0A2U8FPW6</accession>
<dbReference type="RefSeq" id="WP_109034315.1">
    <property type="nucleotide sequence ID" value="NZ_CP029210.1"/>
</dbReference>
<dbReference type="AlphaFoldDB" id="A0A2U8FPW6"/>
<feature type="transmembrane region" description="Helical" evidence="7">
    <location>
        <begin position="30"/>
        <end position="49"/>
    </location>
</feature>
<proteinExistence type="predicted"/>
<protein>
    <submittedName>
        <fullName evidence="8">Branched-chain amino acid ABC transporter permease</fullName>
    </submittedName>
</protein>
<name>A0A2U8FPW6_9BURK</name>
<feature type="transmembrane region" description="Helical" evidence="7">
    <location>
        <begin position="111"/>
        <end position="127"/>
    </location>
</feature>
<dbReference type="PANTHER" id="PTHR30482">
    <property type="entry name" value="HIGH-AFFINITY BRANCHED-CHAIN AMINO ACID TRANSPORT SYSTEM PERMEASE"/>
    <property type="match status" value="1"/>
</dbReference>
<evidence type="ECO:0000256" key="6">
    <source>
        <dbReference type="SAM" id="MobiDB-lite"/>
    </source>
</evidence>
<dbReference type="EMBL" id="CP029210">
    <property type="protein sequence ID" value="AWI52356.1"/>
    <property type="molecule type" value="Genomic_DNA"/>
</dbReference>
<dbReference type="OrthoDB" id="8846334at2"/>
<keyword evidence="5 7" id="KW-0472">Membrane</keyword>
<dbReference type="InterPro" id="IPR001851">
    <property type="entry name" value="ABC_transp_permease"/>
</dbReference>
<dbReference type="PANTHER" id="PTHR30482:SF10">
    <property type="entry name" value="HIGH-AFFINITY BRANCHED-CHAIN AMINO ACID TRANSPORT PROTEIN BRAE"/>
    <property type="match status" value="1"/>
</dbReference>
<evidence type="ECO:0000256" key="3">
    <source>
        <dbReference type="ARBA" id="ARBA00022692"/>
    </source>
</evidence>
<keyword evidence="9" id="KW-1185">Reference proteome</keyword>
<feature type="transmembrane region" description="Helical" evidence="7">
    <location>
        <begin position="283"/>
        <end position="306"/>
    </location>
</feature>
<evidence type="ECO:0000313" key="9">
    <source>
        <dbReference type="Proteomes" id="UP000244892"/>
    </source>
</evidence>
<feature type="transmembrane region" description="Helical" evidence="7">
    <location>
        <begin position="56"/>
        <end position="75"/>
    </location>
</feature>
<evidence type="ECO:0000256" key="1">
    <source>
        <dbReference type="ARBA" id="ARBA00004651"/>
    </source>
</evidence>
<keyword evidence="2" id="KW-1003">Cell membrane</keyword>
<dbReference type="CDD" id="cd06581">
    <property type="entry name" value="TM_PBP1_LivM_like"/>
    <property type="match status" value="1"/>
</dbReference>
<feature type="transmembrane region" description="Helical" evidence="7">
    <location>
        <begin position="161"/>
        <end position="179"/>
    </location>
</feature>
<feature type="transmembrane region" description="Helical" evidence="7">
    <location>
        <begin position="81"/>
        <end position="99"/>
    </location>
</feature>
<gene>
    <name evidence="8" type="ORF">DEH84_02105</name>
</gene>
<keyword evidence="4 7" id="KW-1133">Transmembrane helix</keyword>
<feature type="transmembrane region" description="Helical" evidence="7">
    <location>
        <begin position="210"/>
        <end position="227"/>
    </location>
</feature>
<organism evidence="8 9">
    <name type="scientific">Aquabacterium olei</name>
    <dbReference type="NCBI Taxonomy" id="1296669"/>
    <lineage>
        <taxon>Bacteria</taxon>
        <taxon>Pseudomonadati</taxon>
        <taxon>Pseudomonadota</taxon>
        <taxon>Betaproteobacteria</taxon>
        <taxon>Burkholderiales</taxon>
        <taxon>Aquabacterium</taxon>
    </lineage>
</organism>
<dbReference type="InterPro" id="IPR043428">
    <property type="entry name" value="LivM-like"/>
</dbReference>
<evidence type="ECO:0000256" key="7">
    <source>
        <dbReference type="SAM" id="Phobius"/>
    </source>
</evidence>
<feature type="transmembrane region" description="Helical" evidence="7">
    <location>
        <begin position="247"/>
        <end position="271"/>
    </location>
</feature>
<evidence type="ECO:0000313" key="8">
    <source>
        <dbReference type="EMBL" id="AWI52356.1"/>
    </source>
</evidence>
<dbReference type="GO" id="GO:0015658">
    <property type="term" value="F:branched-chain amino acid transmembrane transporter activity"/>
    <property type="evidence" value="ECO:0007669"/>
    <property type="project" value="InterPro"/>
</dbReference>
<evidence type="ECO:0000256" key="2">
    <source>
        <dbReference type="ARBA" id="ARBA00022475"/>
    </source>
</evidence>
<dbReference type="Proteomes" id="UP000244892">
    <property type="component" value="Chromosome"/>
</dbReference>
<feature type="region of interest" description="Disordered" evidence="6">
    <location>
        <begin position="316"/>
        <end position="337"/>
    </location>
</feature>
<keyword evidence="3 7" id="KW-0812">Transmembrane</keyword>
<evidence type="ECO:0000256" key="4">
    <source>
        <dbReference type="ARBA" id="ARBA00022989"/>
    </source>
</evidence>
<comment type="subcellular location">
    <subcellularLocation>
        <location evidence="1">Cell membrane</location>
        <topology evidence="1">Multi-pass membrane protein</topology>
    </subcellularLocation>
</comment>
<feature type="transmembrane region" description="Helical" evidence="7">
    <location>
        <begin position="7"/>
        <end position="24"/>
    </location>
</feature>
<sequence>MTLLQGKAGWSLLIALALVFPYVVPNNYFLSVMTLSYIFAIAALGLNLITGYTGQFNLAHGGFMAIGAYAVGLLTTDYQWGFWWAFAAAGAVCGVLGWLTGMLSLRMTGHVFSIFTLCVGYIIYLLIEKWEAVTHGAVGVMGIPAPAHPFGGEVDTPIGQYYLMLGFLVLGAVVMQRIVRSILGRSFMAVRNGEALAEALGIPLMRTKRLAFVLSVIYAGLAGGLYAGHVRFLGPELAATHHTFELVMFMLVGGIGTLFGPILGSVLVPWLTQSLQFLQDYRMVVFGPLLIVLLIFLPHGIVGTWLHRKARREAAKRAQAAPSIPTVSAPHTGARHA</sequence>